<gene>
    <name evidence="2" type="ORF">FV139_18550</name>
</gene>
<feature type="transmembrane region" description="Helical" evidence="1">
    <location>
        <begin position="308"/>
        <end position="328"/>
    </location>
</feature>
<dbReference type="EMBL" id="VRZA01000008">
    <property type="protein sequence ID" value="TXS90259.1"/>
    <property type="molecule type" value="Genomic_DNA"/>
</dbReference>
<feature type="transmembrane region" description="Helical" evidence="1">
    <location>
        <begin position="285"/>
        <end position="302"/>
    </location>
</feature>
<sequence>MTLYNRNVPLESIVGLYFLAYIPNILITKLLASQIEPSLGRPLTGLEILPSSLILNMVLTYLFIWLTGWHRDANAIELAGRRIPVPTRYTFMSAFGTALVLFTVPLSYTFQDVSIPFIQLIMRGDILIIAPLVDTLFGRRVRWWSWTALVLVFIALAITVSARGRLGLPPLAIATVLLYTLGYFIRLTIMTKVSKSGDPASVRKYFVEEKVLALPLSIVMLALLGLSDIGTHSGELAWGFVDAWQSPAFWPIAGISVTLTIVSVFAAIILLDARENSYCVPLERASSLLAGLIAAYILAIVWDLKLPTSAEITGAIILIGAILLLTLAPRWDAKKQLRRMAPRRPARSENRTH</sequence>
<proteinExistence type="predicted"/>
<comment type="caution">
    <text evidence="2">The sequence shown here is derived from an EMBL/GenBank/DDBJ whole genome shotgun (WGS) entry which is preliminary data.</text>
</comment>
<evidence type="ECO:0000313" key="3">
    <source>
        <dbReference type="Proteomes" id="UP000321039"/>
    </source>
</evidence>
<protein>
    <submittedName>
        <fullName evidence="2">Uncharacterized protein</fullName>
    </submittedName>
</protein>
<keyword evidence="1" id="KW-0812">Transmembrane</keyword>
<feature type="transmembrane region" description="Helical" evidence="1">
    <location>
        <begin position="89"/>
        <end position="110"/>
    </location>
</feature>
<accession>A0A5C8ZRA6</accession>
<feature type="transmembrane region" description="Helical" evidence="1">
    <location>
        <begin position="168"/>
        <end position="190"/>
    </location>
</feature>
<feature type="transmembrane region" description="Helical" evidence="1">
    <location>
        <begin position="143"/>
        <end position="162"/>
    </location>
</feature>
<keyword evidence="3" id="KW-1185">Reference proteome</keyword>
<feature type="transmembrane region" description="Helical" evidence="1">
    <location>
        <begin position="52"/>
        <end position="69"/>
    </location>
</feature>
<organism evidence="2 3">
    <name type="scientific">Parahaliea maris</name>
    <dbReference type="NCBI Taxonomy" id="2716870"/>
    <lineage>
        <taxon>Bacteria</taxon>
        <taxon>Pseudomonadati</taxon>
        <taxon>Pseudomonadota</taxon>
        <taxon>Gammaproteobacteria</taxon>
        <taxon>Cellvibrionales</taxon>
        <taxon>Halieaceae</taxon>
        <taxon>Parahaliea</taxon>
    </lineage>
</organism>
<keyword evidence="1" id="KW-1133">Transmembrane helix</keyword>
<evidence type="ECO:0000256" key="1">
    <source>
        <dbReference type="SAM" id="Phobius"/>
    </source>
</evidence>
<feature type="transmembrane region" description="Helical" evidence="1">
    <location>
        <begin position="249"/>
        <end position="273"/>
    </location>
</feature>
<reference evidence="2 3" key="1">
    <citation type="submission" date="2019-08" db="EMBL/GenBank/DDBJ databases">
        <title>Parahaliea maris sp. nov., isolated from the surface seawater.</title>
        <authorList>
            <person name="Liu Y."/>
        </authorList>
    </citation>
    <scope>NUCLEOTIDE SEQUENCE [LARGE SCALE GENOMIC DNA]</scope>
    <source>
        <strain evidence="2 3">HSLHS9</strain>
    </source>
</reference>
<dbReference type="RefSeq" id="WP_148069974.1">
    <property type="nucleotide sequence ID" value="NZ_VRZA01000008.1"/>
</dbReference>
<feature type="transmembrane region" description="Helical" evidence="1">
    <location>
        <begin position="116"/>
        <end position="136"/>
    </location>
</feature>
<feature type="transmembrane region" description="Helical" evidence="1">
    <location>
        <begin position="211"/>
        <end position="229"/>
    </location>
</feature>
<dbReference type="AlphaFoldDB" id="A0A5C8ZRA6"/>
<feature type="transmembrane region" description="Helical" evidence="1">
    <location>
        <begin position="12"/>
        <end position="32"/>
    </location>
</feature>
<name>A0A5C8ZRA6_9GAMM</name>
<evidence type="ECO:0000313" key="2">
    <source>
        <dbReference type="EMBL" id="TXS90259.1"/>
    </source>
</evidence>
<keyword evidence="1" id="KW-0472">Membrane</keyword>
<dbReference type="Proteomes" id="UP000321039">
    <property type="component" value="Unassembled WGS sequence"/>
</dbReference>